<gene>
    <name evidence="12" type="ORF">NUH88_18015</name>
</gene>
<sequence length="260" mass="28328">MTTPHVFSLSEVCCSYAGEPALHPLTLDIPAGQVVGLLGHNGSGKSTLMKILARQIAPASGKVRFEGRPLEEYAPRELARLLSHLPQHNPDTDGLTVRELVALGRYPWHGPFGRTNAADREHCANAMASTGTLRFADRLVDSLSGGERQRAFLAMLVAQDARCMLLDEPISALDIAQQYEIMDLVTGLSRADGRSVIVILHDINIAARYCDRILMLSGGHLAAFGPPEELVQPGQLHRLFGVRLDVFPHPETGRPVSYVL</sequence>
<dbReference type="SMART" id="SM00382">
    <property type="entry name" value="AAA"/>
    <property type="match status" value="1"/>
</dbReference>
<dbReference type="GO" id="GO:0005886">
    <property type="term" value="C:plasma membrane"/>
    <property type="evidence" value="ECO:0007669"/>
    <property type="project" value="UniProtKB-SubCell"/>
</dbReference>
<keyword evidence="9" id="KW-0406">Ion transport</keyword>
<keyword evidence="8" id="KW-0408">Iron</keyword>
<name>A0A9J7AV47_9PROT</name>
<dbReference type="PROSITE" id="PS00211">
    <property type="entry name" value="ABC_TRANSPORTER_1"/>
    <property type="match status" value="1"/>
</dbReference>
<dbReference type="PANTHER" id="PTHR42771:SF2">
    <property type="entry name" value="IRON(3+)-HYDROXAMATE IMPORT ATP-BINDING PROTEIN FHUC"/>
    <property type="match status" value="1"/>
</dbReference>
<dbReference type="Proteomes" id="UP001060336">
    <property type="component" value="Chromosome"/>
</dbReference>
<dbReference type="Pfam" id="PF00005">
    <property type="entry name" value="ABC_tran"/>
    <property type="match status" value="1"/>
</dbReference>
<dbReference type="SUPFAM" id="SSF52540">
    <property type="entry name" value="P-loop containing nucleoside triphosphate hydrolases"/>
    <property type="match status" value="1"/>
</dbReference>
<dbReference type="EMBL" id="CP102480">
    <property type="protein sequence ID" value="UUX49285.1"/>
    <property type="molecule type" value="Genomic_DNA"/>
</dbReference>
<dbReference type="GO" id="GO:0006826">
    <property type="term" value="P:iron ion transport"/>
    <property type="evidence" value="ECO:0007669"/>
    <property type="project" value="UniProtKB-KW"/>
</dbReference>
<evidence type="ECO:0000259" key="11">
    <source>
        <dbReference type="PROSITE" id="PS50893"/>
    </source>
</evidence>
<dbReference type="InterPro" id="IPR003439">
    <property type="entry name" value="ABC_transporter-like_ATP-bd"/>
</dbReference>
<evidence type="ECO:0000313" key="13">
    <source>
        <dbReference type="Proteomes" id="UP001060336"/>
    </source>
</evidence>
<dbReference type="AlphaFoldDB" id="A0A9J7AV47"/>
<reference evidence="12" key="1">
    <citation type="submission" date="2022-08" db="EMBL/GenBank/DDBJ databases">
        <title>Nisaea acidiphila sp. nov., isolated from a marine algal debris and emended description of the genus Nisaea Urios et al. 2008.</title>
        <authorList>
            <person name="Kwon K."/>
        </authorList>
    </citation>
    <scope>NUCLEOTIDE SEQUENCE</scope>
    <source>
        <strain evidence="12">MEBiC11861</strain>
    </source>
</reference>
<dbReference type="Gene3D" id="3.40.50.300">
    <property type="entry name" value="P-loop containing nucleotide triphosphate hydrolases"/>
    <property type="match status" value="1"/>
</dbReference>
<evidence type="ECO:0000256" key="5">
    <source>
        <dbReference type="ARBA" id="ARBA00022496"/>
    </source>
</evidence>
<dbReference type="PROSITE" id="PS50893">
    <property type="entry name" value="ABC_TRANSPORTER_2"/>
    <property type="match status" value="1"/>
</dbReference>
<dbReference type="InterPro" id="IPR027417">
    <property type="entry name" value="P-loop_NTPase"/>
</dbReference>
<evidence type="ECO:0000256" key="9">
    <source>
        <dbReference type="ARBA" id="ARBA00023065"/>
    </source>
</evidence>
<keyword evidence="10" id="KW-0472">Membrane</keyword>
<evidence type="ECO:0000256" key="10">
    <source>
        <dbReference type="ARBA" id="ARBA00023136"/>
    </source>
</evidence>
<accession>A0A9J7AV47</accession>
<protein>
    <submittedName>
        <fullName evidence="12">ABC transporter ATP-binding protein</fullName>
    </submittedName>
</protein>
<dbReference type="InterPro" id="IPR051535">
    <property type="entry name" value="Siderophore_ABC-ATPase"/>
</dbReference>
<dbReference type="RefSeq" id="WP_257767843.1">
    <property type="nucleotide sequence ID" value="NZ_CP102480.1"/>
</dbReference>
<keyword evidence="13" id="KW-1185">Reference proteome</keyword>
<keyword evidence="5" id="KW-0410">Iron transport</keyword>
<dbReference type="InterPro" id="IPR017871">
    <property type="entry name" value="ABC_transporter-like_CS"/>
</dbReference>
<evidence type="ECO:0000256" key="4">
    <source>
        <dbReference type="ARBA" id="ARBA00022475"/>
    </source>
</evidence>
<feature type="domain" description="ABC transporter" evidence="11">
    <location>
        <begin position="7"/>
        <end position="243"/>
    </location>
</feature>
<dbReference type="InterPro" id="IPR003593">
    <property type="entry name" value="AAA+_ATPase"/>
</dbReference>
<organism evidence="12 13">
    <name type="scientific">Nisaea acidiphila</name>
    <dbReference type="NCBI Taxonomy" id="1862145"/>
    <lineage>
        <taxon>Bacteria</taxon>
        <taxon>Pseudomonadati</taxon>
        <taxon>Pseudomonadota</taxon>
        <taxon>Alphaproteobacteria</taxon>
        <taxon>Rhodospirillales</taxon>
        <taxon>Thalassobaculaceae</taxon>
        <taxon>Nisaea</taxon>
    </lineage>
</organism>
<dbReference type="GO" id="GO:0005524">
    <property type="term" value="F:ATP binding"/>
    <property type="evidence" value="ECO:0007669"/>
    <property type="project" value="UniProtKB-KW"/>
</dbReference>
<keyword evidence="6" id="KW-0547">Nucleotide-binding</keyword>
<dbReference type="GO" id="GO:0016887">
    <property type="term" value="F:ATP hydrolysis activity"/>
    <property type="evidence" value="ECO:0007669"/>
    <property type="project" value="InterPro"/>
</dbReference>
<evidence type="ECO:0000256" key="3">
    <source>
        <dbReference type="ARBA" id="ARBA00022448"/>
    </source>
</evidence>
<dbReference type="FunFam" id="3.40.50.300:FF:000134">
    <property type="entry name" value="Iron-enterobactin ABC transporter ATP-binding protein"/>
    <property type="match status" value="1"/>
</dbReference>
<evidence type="ECO:0000256" key="2">
    <source>
        <dbReference type="ARBA" id="ARBA00005417"/>
    </source>
</evidence>
<keyword evidence="3" id="KW-0813">Transport</keyword>
<evidence type="ECO:0000313" key="12">
    <source>
        <dbReference type="EMBL" id="UUX49285.1"/>
    </source>
</evidence>
<evidence type="ECO:0000256" key="8">
    <source>
        <dbReference type="ARBA" id="ARBA00023004"/>
    </source>
</evidence>
<comment type="similarity">
    <text evidence="2">Belongs to the ABC transporter superfamily.</text>
</comment>
<proteinExistence type="inferred from homology"/>
<dbReference type="CDD" id="cd03214">
    <property type="entry name" value="ABC_Iron-Siderophores_B12_Hemin"/>
    <property type="match status" value="1"/>
</dbReference>
<comment type="subcellular location">
    <subcellularLocation>
        <location evidence="1">Cell membrane</location>
        <topology evidence="1">Peripheral membrane protein</topology>
    </subcellularLocation>
</comment>
<keyword evidence="4" id="KW-1003">Cell membrane</keyword>
<keyword evidence="7 12" id="KW-0067">ATP-binding</keyword>
<evidence type="ECO:0000256" key="1">
    <source>
        <dbReference type="ARBA" id="ARBA00004202"/>
    </source>
</evidence>
<evidence type="ECO:0000256" key="6">
    <source>
        <dbReference type="ARBA" id="ARBA00022741"/>
    </source>
</evidence>
<dbReference type="PANTHER" id="PTHR42771">
    <property type="entry name" value="IRON(3+)-HYDROXAMATE IMPORT ATP-BINDING PROTEIN FHUC"/>
    <property type="match status" value="1"/>
</dbReference>
<dbReference type="KEGG" id="naci:NUH88_18015"/>
<evidence type="ECO:0000256" key="7">
    <source>
        <dbReference type="ARBA" id="ARBA00022840"/>
    </source>
</evidence>